<dbReference type="WBParaSite" id="Gr19_v10_g14980.t1">
    <property type="protein sequence ID" value="Gr19_v10_g14980.t1"/>
    <property type="gene ID" value="Gr19_v10_g14980"/>
</dbReference>
<proteinExistence type="predicted"/>
<reference evidence="3" key="1">
    <citation type="submission" date="2022-11" db="UniProtKB">
        <authorList>
            <consortium name="WormBaseParasite"/>
        </authorList>
    </citation>
    <scope>IDENTIFICATION</scope>
</reference>
<feature type="region of interest" description="Disordered" evidence="1">
    <location>
        <begin position="1"/>
        <end position="22"/>
    </location>
</feature>
<feature type="compositionally biased region" description="Low complexity" evidence="1">
    <location>
        <begin position="62"/>
        <end position="76"/>
    </location>
</feature>
<keyword evidence="2" id="KW-1185">Reference proteome</keyword>
<feature type="compositionally biased region" description="Polar residues" evidence="1">
    <location>
        <begin position="42"/>
        <end position="51"/>
    </location>
</feature>
<name>A0A914H9C0_GLORO</name>
<evidence type="ECO:0000313" key="2">
    <source>
        <dbReference type="Proteomes" id="UP000887572"/>
    </source>
</evidence>
<feature type="compositionally biased region" description="Pro residues" evidence="1">
    <location>
        <begin position="89"/>
        <end position="102"/>
    </location>
</feature>
<feature type="region of interest" description="Disordered" evidence="1">
    <location>
        <begin position="190"/>
        <end position="210"/>
    </location>
</feature>
<evidence type="ECO:0000313" key="3">
    <source>
        <dbReference type="WBParaSite" id="Gr19_v10_g14980.t1"/>
    </source>
</evidence>
<dbReference type="Proteomes" id="UP000887572">
    <property type="component" value="Unplaced"/>
</dbReference>
<protein>
    <submittedName>
        <fullName evidence="3">Uncharacterized protein</fullName>
    </submittedName>
</protein>
<organism evidence="2 3">
    <name type="scientific">Globodera rostochiensis</name>
    <name type="common">Golden nematode worm</name>
    <name type="synonym">Heterodera rostochiensis</name>
    <dbReference type="NCBI Taxonomy" id="31243"/>
    <lineage>
        <taxon>Eukaryota</taxon>
        <taxon>Metazoa</taxon>
        <taxon>Ecdysozoa</taxon>
        <taxon>Nematoda</taxon>
        <taxon>Chromadorea</taxon>
        <taxon>Rhabditida</taxon>
        <taxon>Tylenchina</taxon>
        <taxon>Tylenchomorpha</taxon>
        <taxon>Tylenchoidea</taxon>
        <taxon>Heteroderidae</taxon>
        <taxon>Heteroderinae</taxon>
        <taxon>Globodera</taxon>
    </lineage>
</organism>
<sequence length="241" mass="27400">MTETNSSQIAPEQASSSTSLNNAVRELQVIRARILELEDQKQTTNSTTRNMVEQELEEGELSDSSVSTWSGTSDDSPISPPHRRVRFASPPPNPLPIPPPALVVPQRHRTLVEPSRRRPDFRQPFRPVHRMSTVRIISPTQNRPPFRFPPTPVHRMATVRIISPTQDRPPFRLPFNTAQQRIVLPTLNRPQFRLPTPQSTFTHPPPRTVPPPPLTSPTFPFPPPVLNQYNITQTNATNYFR</sequence>
<feature type="region of interest" description="Disordered" evidence="1">
    <location>
        <begin position="35"/>
        <end position="102"/>
    </location>
</feature>
<evidence type="ECO:0000256" key="1">
    <source>
        <dbReference type="SAM" id="MobiDB-lite"/>
    </source>
</evidence>
<accession>A0A914H9C0</accession>
<dbReference type="AlphaFoldDB" id="A0A914H9C0"/>